<dbReference type="Pfam" id="PF12833">
    <property type="entry name" value="HTH_18"/>
    <property type="match status" value="1"/>
</dbReference>
<name>A0ABV8H3Z6_9BACI</name>
<reference evidence="5" key="1">
    <citation type="journal article" date="2019" name="Int. J. Syst. Evol. Microbiol.">
        <title>The Global Catalogue of Microorganisms (GCM) 10K type strain sequencing project: providing services to taxonomists for standard genome sequencing and annotation.</title>
        <authorList>
            <consortium name="The Broad Institute Genomics Platform"/>
            <consortium name="The Broad Institute Genome Sequencing Center for Infectious Disease"/>
            <person name="Wu L."/>
            <person name="Ma J."/>
        </authorList>
    </citation>
    <scope>NUCLEOTIDE SEQUENCE [LARGE SCALE GENOMIC DNA]</scope>
    <source>
        <strain evidence="5">IBRC-M 10703</strain>
    </source>
</reference>
<evidence type="ECO:0000313" key="4">
    <source>
        <dbReference type="EMBL" id="MFC4025768.1"/>
    </source>
</evidence>
<dbReference type="InterPro" id="IPR018060">
    <property type="entry name" value="HTH_AraC"/>
</dbReference>
<dbReference type="RefSeq" id="WP_379498255.1">
    <property type="nucleotide sequence ID" value="NZ_JBHSAO010000021.1"/>
</dbReference>
<dbReference type="Gene3D" id="1.10.10.60">
    <property type="entry name" value="Homeodomain-like"/>
    <property type="match status" value="1"/>
</dbReference>
<keyword evidence="5" id="KW-1185">Reference proteome</keyword>
<evidence type="ECO:0000256" key="2">
    <source>
        <dbReference type="ARBA" id="ARBA00023163"/>
    </source>
</evidence>
<protein>
    <submittedName>
        <fullName evidence="4">Helix-turn-helix domain-containing protein</fullName>
    </submittedName>
</protein>
<sequence length="68" mass="7779">MGVSPYSWLQLYQLVSTQDLLLHNQRIITDIAISCGFSSVSVYNQLFKRLYGFPSSFSCKNNLNQIDD</sequence>
<evidence type="ECO:0000256" key="1">
    <source>
        <dbReference type="ARBA" id="ARBA00023015"/>
    </source>
</evidence>
<dbReference type="EMBL" id="JBHSAO010000021">
    <property type="protein sequence ID" value="MFC4025768.1"/>
    <property type="molecule type" value="Genomic_DNA"/>
</dbReference>
<accession>A0ABV8H3Z6</accession>
<evidence type="ECO:0000313" key="5">
    <source>
        <dbReference type="Proteomes" id="UP001595772"/>
    </source>
</evidence>
<comment type="caution">
    <text evidence="4">The sequence shown here is derived from an EMBL/GenBank/DDBJ whole genome shotgun (WGS) entry which is preliminary data.</text>
</comment>
<gene>
    <name evidence="4" type="ORF">ACFOUV_18540</name>
</gene>
<keyword evidence="1" id="KW-0805">Transcription regulation</keyword>
<dbReference type="Proteomes" id="UP001595772">
    <property type="component" value="Unassembled WGS sequence"/>
</dbReference>
<proteinExistence type="predicted"/>
<keyword evidence="2" id="KW-0804">Transcription</keyword>
<organism evidence="4 5">
    <name type="scientific">Oceanobacillus longus</name>
    <dbReference type="NCBI Taxonomy" id="930120"/>
    <lineage>
        <taxon>Bacteria</taxon>
        <taxon>Bacillati</taxon>
        <taxon>Bacillota</taxon>
        <taxon>Bacilli</taxon>
        <taxon>Bacillales</taxon>
        <taxon>Bacillaceae</taxon>
        <taxon>Oceanobacillus</taxon>
    </lineage>
</organism>
<dbReference type="InterPro" id="IPR009057">
    <property type="entry name" value="Homeodomain-like_sf"/>
</dbReference>
<dbReference type="SUPFAM" id="SSF46689">
    <property type="entry name" value="Homeodomain-like"/>
    <property type="match status" value="1"/>
</dbReference>
<evidence type="ECO:0000259" key="3">
    <source>
        <dbReference type="PROSITE" id="PS01124"/>
    </source>
</evidence>
<feature type="domain" description="HTH araC/xylS-type" evidence="3">
    <location>
        <begin position="1"/>
        <end position="61"/>
    </location>
</feature>
<dbReference type="PROSITE" id="PS01124">
    <property type="entry name" value="HTH_ARAC_FAMILY_2"/>
    <property type="match status" value="1"/>
</dbReference>